<name>A0A917LQ79_9MICC</name>
<protein>
    <submittedName>
        <fullName evidence="1">Uncharacterized protein</fullName>
    </submittedName>
</protein>
<dbReference type="RefSeq" id="WP_188535171.1">
    <property type="nucleotide sequence ID" value="NZ_BMEQ01000004.1"/>
</dbReference>
<organism evidence="1 2">
    <name type="scientific">Kocuria dechangensis</name>
    <dbReference type="NCBI Taxonomy" id="1176249"/>
    <lineage>
        <taxon>Bacteria</taxon>
        <taxon>Bacillati</taxon>
        <taxon>Actinomycetota</taxon>
        <taxon>Actinomycetes</taxon>
        <taxon>Micrococcales</taxon>
        <taxon>Micrococcaceae</taxon>
        <taxon>Kocuria</taxon>
    </lineage>
</organism>
<sequence length="334" mass="36724">MTNMTRTVRTGTVANVLETAIPEWVTMRDTAVRLRKEVQRRQVDRPTIMDTSKSVSDALLAADGPADMQAVLDAARLEKHRLDAGQQDLDAIAHAMGRAEHQLRTIEEDSTDAVVTEIRGRVDKIASRVYGLRHRPLSAQEAIELGAIDEWKVLQELAGEWQQLAAAYQTLTRHTVSGLDVSILAAAAFCDDPLANHPYMIGRRRAAAKANVRPQARSFHEVQHAWASNAPSTQFPTDQPRGGALPMGADPVHWITYLADKHALVVHDPHEGIALWKAAEAATDDLTAHSAESRAVARVQYAKLVGDDQLETVADLRPLIEQGKRRPARGSFFG</sequence>
<comment type="caution">
    <text evidence="1">The sequence shown here is derived from an EMBL/GenBank/DDBJ whole genome shotgun (WGS) entry which is preliminary data.</text>
</comment>
<dbReference type="EMBL" id="BMEQ01000004">
    <property type="protein sequence ID" value="GGG50761.1"/>
    <property type="molecule type" value="Genomic_DNA"/>
</dbReference>
<gene>
    <name evidence="1" type="ORF">GCM10011374_11700</name>
</gene>
<proteinExistence type="predicted"/>
<keyword evidence="2" id="KW-1185">Reference proteome</keyword>
<reference evidence="1" key="1">
    <citation type="journal article" date="2014" name="Int. J. Syst. Evol. Microbiol.">
        <title>Complete genome sequence of Corynebacterium casei LMG S-19264T (=DSM 44701T), isolated from a smear-ripened cheese.</title>
        <authorList>
            <consortium name="US DOE Joint Genome Institute (JGI-PGF)"/>
            <person name="Walter F."/>
            <person name="Albersmeier A."/>
            <person name="Kalinowski J."/>
            <person name="Ruckert C."/>
        </authorList>
    </citation>
    <scope>NUCLEOTIDE SEQUENCE</scope>
    <source>
        <strain evidence="1">CGMCC 1.12187</strain>
    </source>
</reference>
<reference evidence="1" key="2">
    <citation type="submission" date="2020-09" db="EMBL/GenBank/DDBJ databases">
        <authorList>
            <person name="Sun Q."/>
            <person name="Zhou Y."/>
        </authorList>
    </citation>
    <scope>NUCLEOTIDE SEQUENCE</scope>
    <source>
        <strain evidence="1">CGMCC 1.12187</strain>
    </source>
</reference>
<dbReference type="AlphaFoldDB" id="A0A917LQ79"/>
<dbReference type="Proteomes" id="UP000638848">
    <property type="component" value="Unassembled WGS sequence"/>
</dbReference>
<accession>A0A917LQ79</accession>
<evidence type="ECO:0000313" key="2">
    <source>
        <dbReference type="Proteomes" id="UP000638848"/>
    </source>
</evidence>
<evidence type="ECO:0000313" key="1">
    <source>
        <dbReference type="EMBL" id="GGG50761.1"/>
    </source>
</evidence>